<evidence type="ECO:0008006" key="5">
    <source>
        <dbReference type="Google" id="ProtNLM"/>
    </source>
</evidence>
<evidence type="ECO:0000256" key="1">
    <source>
        <dbReference type="ARBA" id="ARBA00010837"/>
    </source>
</evidence>
<dbReference type="Gene3D" id="2.60.40.1180">
    <property type="entry name" value="Golgi alpha-mannosidase II"/>
    <property type="match status" value="1"/>
</dbReference>
<organism evidence="3 4">
    <name type="scientific">Sporolactobacillus shoreae</name>
    <dbReference type="NCBI Taxonomy" id="1465501"/>
    <lineage>
        <taxon>Bacteria</taxon>
        <taxon>Bacillati</taxon>
        <taxon>Bacillota</taxon>
        <taxon>Bacilli</taxon>
        <taxon>Bacillales</taxon>
        <taxon>Sporolactobacillaceae</taxon>
        <taxon>Sporolactobacillus</taxon>
    </lineage>
</organism>
<dbReference type="EMBL" id="SRJD01000002">
    <property type="protein sequence ID" value="TGA99757.1"/>
    <property type="molecule type" value="Genomic_DNA"/>
</dbReference>
<dbReference type="Gene3D" id="3.20.20.80">
    <property type="entry name" value="Glycosidases"/>
    <property type="match status" value="1"/>
</dbReference>
<dbReference type="OrthoDB" id="9778932at2"/>
<sequence length="592" mass="67105">MKRASKKVLIAAVLVLALIIYLVLRPGQAPRQNVQLQVSESLFSGLQTDHAAYKPGENVRFSLNSRVRDAQLSVTYYHLDQKIGEQTVSAAGKREISWNWQPPDRDFSGYLAVVKLQDSGRVQRETIGIDVSGDWSKFPRYGFLSNFQAMTEAQIQSTIGQLNRYHINGIQFYDWSEKHHQPVTVNNGSIPSTWTDIAGRSVDRWTVRSYIDAAHARGMKAMSYNLLYGALANSEQDGTQRGWFLFKDPNHNQVDVNPLPAGWKSDIYLMNPANPGWQNYLIRQQKTVYQFLPFDGWHVDQLGDRGTVYDENGHVVPLQNSFSGFLNQIRSQMPDKDLVMNAVGQFGQQDIASADVNFLYSEVWDQTPSYGDLRKIIDANSNYSGGRKSSVLAAYMDYRKSDGTGTFNTPGVLLTDSVIFASGGDHIELGEHMLSKEYFPFSHLAMSSDLQNRITHYYDFLTAYENLLRDGAKNEPIDVHSEELLPLSADPQQGHIWTFAKQVGNQKILHLINFLDAHSMNWRDTDGTQTKPATRRDLNFTVTEKKPVKKIWLVSPDYKNGIPVSLPFQQKGSAVHLNVPSLEYWDMIVFNY</sequence>
<evidence type="ECO:0000313" key="3">
    <source>
        <dbReference type="EMBL" id="TGA99757.1"/>
    </source>
</evidence>
<dbReference type="InterPro" id="IPR017853">
    <property type="entry name" value="GH"/>
</dbReference>
<dbReference type="InterPro" id="IPR013780">
    <property type="entry name" value="Glyco_hydro_b"/>
</dbReference>
<reference evidence="3 4" key="1">
    <citation type="journal article" date="2015" name="Int. J. Syst. Evol. Microbiol.">
        <title>Sporolactobacillus shoreae sp. nov. and Sporolactobacillus spathodeae sp. nov., two spore-forming lactic acid bacteria isolated from tree barks in Thailand.</title>
        <authorList>
            <person name="Thamacharoensuk T."/>
            <person name="Kitahara M."/>
            <person name="Ohkuma M."/>
            <person name="Thongchul N."/>
            <person name="Tanasupawat S."/>
        </authorList>
    </citation>
    <scope>NUCLEOTIDE SEQUENCE [LARGE SCALE GENOMIC DNA]</scope>
    <source>
        <strain evidence="3 4">BK92</strain>
    </source>
</reference>
<dbReference type="InterPro" id="IPR025092">
    <property type="entry name" value="Glyco_hydro_66"/>
</dbReference>
<evidence type="ECO:0000313" key="4">
    <source>
        <dbReference type="Proteomes" id="UP000298347"/>
    </source>
</evidence>
<dbReference type="Proteomes" id="UP000298347">
    <property type="component" value="Unassembled WGS sequence"/>
</dbReference>
<evidence type="ECO:0000256" key="2">
    <source>
        <dbReference type="ARBA" id="ARBA00022729"/>
    </source>
</evidence>
<dbReference type="Gene3D" id="2.60.40.10">
    <property type="entry name" value="Immunoglobulins"/>
    <property type="match status" value="1"/>
</dbReference>
<dbReference type="Pfam" id="PF13199">
    <property type="entry name" value="Glyco_hydro_66"/>
    <property type="match status" value="1"/>
</dbReference>
<gene>
    <name evidence="3" type="ORF">E4665_02055</name>
</gene>
<keyword evidence="2" id="KW-0732">Signal</keyword>
<comment type="caution">
    <text evidence="3">The sequence shown here is derived from an EMBL/GenBank/DDBJ whole genome shotgun (WGS) entry which is preliminary data.</text>
</comment>
<dbReference type="CDD" id="cd14745">
    <property type="entry name" value="GH66"/>
    <property type="match status" value="1"/>
</dbReference>
<dbReference type="RefSeq" id="WP_135347153.1">
    <property type="nucleotide sequence ID" value="NZ_SRJD01000002.1"/>
</dbReference>
<proteinExistence type="inferred from homology"/>
<protein>
    <recommendedName>
        <fullName evidence="5">Cycloisomaltooligosaccharide glucanotransferase</fullName>
    </recommendedName>
</protein>
<dbReference type="InterPro" id="IPR013783">
    <property type="entry name" value="Ig-like_fold"/>
</dbReference>
<accession>A0A4Z0GS51</accession>
<dbReference type="SUPFAM" id="SSF51445">
    <property type="entry name" value="(Trans)glycosidases"/>
    <property type="match status" value="1"/>
</dbReference>
<dbReference type="AlphaFoldDB" id="A0A4Z0GS51"/>
<comment type="similarity">
    <text evidence="1">Belongs to the glycosyl hydrolase 66 family.</text>
</comment>
<keyword evidence="4" id="KW-1185">Reference proteome</keyword>
<name>A0A4Z0GS51_9BACL</name>